<dbReference type="PROSITE" id="PS50088">
    <property type="entry name" value="ANK_REPEAT"/>
    <property type="match status" value="1"/>
</dbReference>
<keyword evidence="3" id="KW-1185">Reference proteome</keyword>
<dbReference type="AlphaFoldDB" id="A0AA36IDN3"/>
<protein>
    <submittedName>
        <fullName evidence="2">Uncharacterized protein</fullName>
    </submittedName>
</protein>
<gene>
    <name evidence="2" type="ORF">EVOR1521_LOCUS12331</name>
</gene>
<evidence type="ECO:0000313" key="2">
    <source>
        <dbReference type="EMBL" id="CAJ1385812.1"/>
    </source>
</evidence>
<reference evidence="2" key="1">
    <citation type="submission" date="2023-08" db="EMBL/GenBank/DDBJ databases">
        <authorList>
            <person name="Chen Y."/>
            <person name="Shah S."/>
            <person name="Dougan E. K."/>
            <person name="Thang M."/>
            <person name="Chan C."/>
        </authorList>
    </citation>
    <scope>NUCLEOTIDE SEQUENCE</scope>
</reference>
<evidence type="ECO:0000256" key="1">
    <source>
        <dbReference type="PROSITE-ProRule" id="PRU00023"/>
    </source>
</evidence>
<proteinExistence type="predicted"/>
<dbReference type="Gene3D" id="1.25.40.20">
    <property type="entry name" value="Ankyrin repeat-containing domain"/>
    <property type="match status" value="1"/>
</dbReference>
<evidence type="ECO:0000313" key="3">
    <source>
        <dbReference type="Proteomes" id="UP001178507"/>
    </source>
</evidence>
<name>A0AA36IDN3_9DINO</name>
<sequence>MRLWTCVSCLGASCREEDLEDGHFAEPEADEHMVIAANSLENIKLKKRVSFQDDSVEQHFPAVASSTRAPSSFRASSEGLRRKSRIDGIIWKQRKIRARARLLLVKFLDGNGFNRVDVNCRRTRLFGISRTHPLHEAAKQNNAEVAYWLLHFGADPARRDSAGLTPVDYAKAASHHQVREVFEALASSRRARRIWALRGFETFFAELEQSDGLACRKLGLVPLASTHKVLGGKEKP</sequence>
<comment type="caution">
    <text evidence="2">The sequence shown here is derived from an EMBL/GenBank/DDBJ whole genome shotgun (WGS) entry which is preliminary data.</text>
</comment>
<organism evidence="2 3">
    <name type="scientific">Effrenium voratum</name>
    <dbReference type="NCBI Taxonomy" id="2562239"/>
    <lineage>
        <taxon>Eukaryota</taxon>
        <taxon>Sar</taxon>
        <taxon>Alveolata</taxon>
        <taxon>Dinophyceae</taxon>
        <taxon>Suessiales</taxon>
        <taxon>Symbiodiniaceae</taxon>
        <taxon>Effrenium</taxon>
    </lineage>
</organism>
<dbReference type="InterPro" id="IPR036770">
    <property type="entry name" value="Ankyrin_rpt-contain_sf"/>
</dbReference>
<dbReference type="SUPFAM" id="SSF48403">
    <property type="entry name" value="Ankyrin repeat"/>
    <property type="match status" value="1"/>
</dbReference>
<feature type="repeat" description="ANK" evidence="1">
    <location>
        <begin position="129"/>
        <end position="161"/>
    </location>
</feature>
<dbReference type="PROSITE" id="PS50297">
    <property type="entry name" value="ANK_REP_REGION"/>
    <property type="match status" value="1"/>
</dbReference>
<dbReference type="Proteomes" id="UP001178507">
    <property type="component" value="Unassembled WGS sequence"/>
</dbReference>
<accession>A0AA36IDN3</accession>
<dbReference type="InterPro" id="IPR002110">
    <property type="entry name" value="Ankyrin_rpt"/>
</dbReference>
<keyword evidence="1" id="KW-0040">ANK repeat</keyword>
<dbReference type="Pfam" id="PF13857">
    <property type="entry name" value="Ank_5"/>
    <property type="match status" value="1"/>
</dbReference>
<dbReference type="EMBL" id="CAUJNA010001284">
    <property type="protein sequence ID" value="CAJ1385812.1"/>
    <property type="molecule type" value="Genomic_DNA"/>
</dbReference>